<dbReference type="Gene3D" id="3.30.2310.20">
    <property type="entry name" value="RelE-like"/>
    <property type="match status" value="1"/>
</dbReference>
<name>A0AAW9RQN0_9HYPH</name>
<protein>
    <submittedName>
        <fullName evidence="1">Type II toxin-antitoxin system RelE/ParE family toxin</fullName>
    </submittedName>
</protein>
<gene>
    <name evidence="1" type="ORF">V3328_07180</name>
</gene>
<dbReference type="SUPFAM" id="SSF143011">
    <property type="entry name" value="RelE-like"/>
    <property type="match status" value="1"/>
</dbReference>
<sequence>MIRNFKHKGLKELRSKGRTAKIGAKFHGRVIEILDALDQVEVLADLEIPGLDLHRHKGKRSTTWAVSVNGPWRITFEFDASTKEVFDVDFEQYH</sequence>
<dbReference type="AlphaFoldDB" id="A0AAW9RQN0"/>
<accession>A0AAW9RQN0</accession>
<proteinExistence type="predicted"/>
<dbReference type="RefSeq" id="WP_340328952.1">
    <property type="nucleotide sequence ID" value="NZ_JAZHOF010000003.1"/>
</dbReference>
<dbReference type="InterPro" id="IPR007711">
    <property type="entry name" value="HigB-1"/>
</dbReference>
<keyword evidence="2" id="KW-1185">Reference proteome</keyword>
<evidence type="ECO:0000313" key="1">
    <source>
        <dbReference type="EMBL" id="MEJ8571249.1"/>
    </source>
</evidence>
<reference evidence="1 2" key="1">
    <citation type="submission" date="2024-02" db="EMBL/GenBank/DDBJ databases">
        <title>Genome analysis and characterization of Microbaculum marinisediminis sp. nov., isolated from marine sediment.</title>
        <authorList>
            <person name="Du Z.-J."/>
            <person name="Ye Y.-Q."/>
            <person name="Zhang Z.-R."/>
            <person name="Yuan S.-M."/>
            <person name="Zhang X.-Y."/>
        </authorList>
    </citation>
    <scope>NUCLEOTIDE SEQUENCE [LARGE SCALE GENOMIC DNA]</scope>
    <source>
        <strain evidence="1 2">SDUM1044001</strain>
    </source>
</reference>
<organism evidence="1 2">
    <name type="scientific">Microbaculum marinum</name>
    <dbReference type="NCBI Taxonomy" id="1764581"/>
    <lineage>
        <taxon>Bacteria</taxon>
        <taxon>Pseudomonadati</taxon>
        <taxon>Pseudomonadota</taxon>
        <taxon>Alphaproteobacteria</taxon>
        <taxon>Hyphomicrobiales</taxon>
        <taxon>Tepidamorphaceae</taxon>
        <taxon>Microbaculum</taxon>
    </lineage>
</organism>
<dbReference type="Proteomes" id="UP001378188">
    <property type="component" value="Unassembled WGS sequence"/>
</dbReference>
<dbReference type="EMBL" id="JAZHOF010000003">
    <property type="protein sequence ID" value="MEJ8571249.1"/>
    <property type="molecule type" value="Genomic_DNA"/>
</dbReference>
<dbReference type="Pfam" id="PF05015">
    <property type="entry name" value="HigB-like_toxin"/>
    <property type="match status" value="1"/>
</dbReference>
<comment type="caution">
    <text evidence="1">The sequence shown here is derived from an EMBL/GenBank/DDBJ whole genome shotgun (WGS) entry which is preliminary data.</text>
</comment>
<dbReference type="InterPro" id="IPR035093">
    <property type="entry name" value="RelE/ParE_toxin_dom_sf"/>
</dbReference>
<evidence type="ECO:0000313" key="2">
    <source>
        <dbReference type="Proteomes" id="UP001378188"/>
    </source>
</evidence>